<proteinExistence type="predicted"/>
<dbReference type="InterPro" id="IPR012341">
    <property type="entry name" value="6hp_glycosidase-like_sf"/>
</dbReference>
<dbReference type="GO" id="GO:0005975">
    <property type="term" value="P:carbohydrate metabolic process"/>
    <property type="evidence" value="ECO:0007669"/>
    <property type="project" value="InterPro"/>
</dbReference>
<keyword evidence="3" id="KW-1185">Reference proteome</keyword>
<evidence type="ECO:0000259" key="1">
    <source>
        <dbReference type="Pfam" id="PF17389"/>
    </source>
</evidence>
<dbReference type="GO" id="GO:0003824">
    <property type="term" value="F:catalytic activity"/>
    <property type="evidence" value="ECO:0007669"/>
    <property type="project" value="UniProtKB-ARBA"/>
</dbReference>
<dbReference type="Proteomes" id="UP000054771">
    <property type="component" value="Unassembled WGS sequence"/>
</dbReference>
<dbReference type="OrthoDB" id="10036721at2759"/>
<dbReference type="Pfam" id="PF17389">
    <property type="entry name" value="Bac_rhamnosid6H"/>
    <property type="match status" value="1"/>
</dbReference>
<evidence type="ECO:0000313" key="2">
    <source>
        <dbReference type="EMBL" id="CEL11912.1"/>
    </source>
</evidence>
<feature type="domain" description="Alpha-L-rhamnosidase six-hairpin glycosidase" evidence="1">
    <location>
        <begin position="241"/>
        <end position="456"/>
    </location>
</feature>
<dbReference type="Gene3D" id="2.60.420.10">
    <property type="entry name" value="Maltose phosphorylase, domain 3"/>
    <property type="match status" value="1"/>
</dbReference>
<sequence>MICILFALIGTCLAQHCWKDVECTGPLSAAFPGPWESNIFSPSLRTVQPKTVLTLPDGKALMEYGSNLNLNKTTPAFVFDFGIEVGGLVSVDYTATGAPTQLGLAFSEAKDHIGIESDSSRGGRWVDSAIFANASGNETYTMPDAKLRGGFRYLTVFLDSPDSDSAVTLKNITVEISFQPTWSNLRAYQGYFDSSDNLLNKIWYAGAWTLQSNSIAGNSGMRTPRGDGWDNIEQISTEDTVLVDGAKRDRLIWNGDMGTAVPSAFVSTGDLQSAKNAITVIFENQAENGQFPKAGPPNAILKSDTYHLWHLVGTYNYLLYSGDTEFVAKYWPRFAKGLNRTLSLLSSSGIVNVTGDQDWGRFTYGTERASASMLLYRALTGGADIATWLPESVQSAQLAPLYLEQAANLKKAIMTQLWNEEVGAFRDSPGSSLYPQDANSLAVAYGIINPDSEEAQRISDYLVSNWTPIGPSCPELPGNISPFISSIELDSHFRARRPDRALDLIKNLWGWYLSHENGTQSTIVEGFTTNGTWEYRRQRGYTKGSPYLSHSHGWSTGPTSTLTEHMLGLRVTKPAGEEWLLQPASFTELDSFQGGFVTTRGRFSAKVRVGKRYVRVEWNTPKGTRGLIDLPGQESFWVSGGKGRKNFTR</sequence>
<dbReference type="Gene3D" id="1.50.10.10">
    <property type="match status" value="1"/>
</dbReference>
<reference evidence="3" key="1">
    <citation type="journal article" date="2016" name="Genome Announc.">
        <title>Draft genome sequences of fungus Aspergillus calidoustus.</title>
        <authorList>
            <person name="Horn F."/>
            <person name="Linde J."/>
            <person name="Mattern D.J."/>
            <person name="Walther G."/>
            <person name="Guthke R."/>
            <person name="Scherlach K."/>
            <person name="Martin K."/>
            <person name="Brakhage A.A."/>
            <person name="Petzke L."/>
            <person name="Valiante V."/>
        </authorList>
    </citation>
    <scope>NUCLEOTIDE SEQUENCE [LARGE SCALE GENOMIC DNA]</scope>
    <source>
        <strain evidence="3">SF006504</strain>
    </source>
</reference>
<dbReference type="EMBL" id="CDMC01000035">
    <property type="protein sequence ID" value="CEL11912.1"/>
    <property type="molecule type" value="Genomic_DNA"/>
</dbReference>
<dbReference type="STRING" id="454130.A0A0U5GLP2"/>
<accession>A0A0U5GLP2</accession>
<dbReference type="PANTHER" id="PTHR34987">
    <property type="entry name" value="C, PUTATIVE (AFU_ORTHOLOGUE AFUA_3G02880)-RELATED"/>
    <property type="match status" value="1"/>
</dbReference>
<dbReference type="PANTHER" id="PTHR34987:SF5">
    <property type="entry name" value="ALPHA-RHAMNOSIDASE"/>
    <property type="match status" value="1"/>
</dbReference>
<organism evidence="2 3">
    <name type="scientific">Aspergillus calidoustus</name>
    <dbReference type="NCBI Taxonomy" id="454130"/>
    <lineage>
        <taxon>Eukaryota</taxon>
        <taxon>Fungi</taxon>
        <taxon>Dikarya</taxon>
        <taxon>Ascomycota</taxon>
        <taxon>Pezizomycotina</taxon>
        <taxon>Eurotiomycetes</taxon>
        <taxon>Eurotiomycetidae</taxon>
        <taxon>Eurotiales</taxon>
        <taxon>Aspergillaceae</taxon>
        <taxon>Aspergillus</taxon>
        <taxon>Aspergillus subgen. Nidulantes</taxon>
    </lineage>
</organism>
<dbReference type="InterPro" id="IPR008928">
    <property type="entry name" value="6-hairpin_glycosidase_sf"/>
</dbReference>
<evidence type="ECO:0000313" key="3">
    <source>
        <dbReference type="Proteomes" id="UP000054771"/>
    </source>
</evidence>
<gene>
    <name evidence="2" type="ORF">ASPCAL15006</name>
</gene>
<dbReference type="OMA" id="STMFAAM"/>
<dbReference type="InterPro" id="IPR035396">
    <property type="entry name" value="Bac_rhamnosid6H"/>
</dbReference>
<dbReference type="AlphaFoldDB" id="A0A0U5GLP2"/>
<name>A0A0U5GLP2_ASPCI</name>
<protein>
    <recommendedName>
        <fullName evidence="1">Alpha-L-rhamnosidase six-hairpin glycosidase domain-containing protein</fullName>
    </recommendedName>
</protein>
<dbReference type="SUPFAM" id="SSF48208">
    <property type="entry name" value="Six-hairpin glycosidases"/>
    <property type="match status" value="1"/>
</dbReference>